<proteinExistence type="predicted"/>
<organism evidence="1">
    <name type="scientific">Arundo donax</name>
    <name type="common">Giant reed</name>
    <name type="synonym">Donax arundinaceus</name>
    <dbReference type="NCBI Taxonomy" id="35708"/>
    <lineage>
        <taxon>Eukaryota</taxon>
        <taxon>Viridiplantae</taxon>
        <taxon>Streptophyta</taxon>
        <taxon>Embryophyta</taxon>
        <taxon>Tracheophyta</taxon>
        <taxon>Spermatophyta</taxon>
        <taxon>Magnoliopsida</taxon>
        <taxon>Liliopsida</taxon>
        <taxon>Poales</taxon>
        <taxon>Poaceae</taxon>
        <taxon>PACMAD clade</taxon>
        <taxon>Arundinoideae</taxon>
        <taxon>Arundineae</taxon>
        <taxon>Arundo</taxon>
    </lineage>
</organism>
<accession>A0A0A9H0S0</accession>
<protein>
    <submittedName>
        <fullName evidence="1">Uncharacterized protein</fullName>
    </submittedName>
</protein>
<dbReference type="AlphaFoldDB" id="A0A0A9H0S0"/>
<dbReference type="EMBL" id="GBRH01167071">
    <property type="protein sequence ID" value="JAE30825.1"/>
    <property type="molecule type" value="Transcribed_RNA"/>
</dbReference>
<evidence type="ECO:0000313" key="1">
    <source>
        <dbReference type="EMBL" id="JAE30825.1"/>
    </source>
</evidence>
<sequence>MRFAGVGLLINNKSSLHSQILIPSVTLCCLSEQDFICYTYGLQLIASILLEVMGHHMYHPLKRNT</sequence>
<name>A0A0A9H0S0_ARUDO</name>
<reference evidence="1" key="2">
    <citation type="journal article" date="2015" name="Data Brief">
        <title>Shoot transcriptome of the giant reed, Arundo donax.</title>
        <authorList>
            <person name="Barrero R.A."/>
            <person name="Guerrero F.D."/>
            <person name="Moolhuijzen P."/>
            <person name="Goolsby J.A."/>
            <person name="Tidwell J."/>
            <person name="Bellgard S.E."/>
            <person name="Bellgard M.I."/>
        </authorList>
    </citation>
    <scope>NUCLEOTIDE SEQUENCE</scope>
    <source>
        <tissue evidence="1">Shoot tissue taken approximately 20 cm above the soil surface</tissue>
    </source>
</reference>
<reference evidence="1" key="1">
    <citation type="submission" date="2014-09" db="EMBL/GenBank/DDBJ databases">
        <authorList>
            <person name="Magalhaes I.L.F."/>
            <person name="Oliveira U."/>
            <person name="Santos F.R."/>
            <person name="Vidigal T.H.D.A."/>
            <person name="Brescovit A.D."/>
            <person name="Santos A.J."/>
        </authorList>
    </citation>
    <scope>NUCLEOTIDE SEQUENCE</scope>
    <source>
        <tissue evidence="1">Shoot tissue taken approximately 20 cm above the soil surface</tissue>
    </source>
</reference>